<dbReference type="OrthoDB" id="7862313at2759"/>
<dbReference type="Gene3D" id="3.60.10.10">
    <property type="entry name" value="Endonuclease/exonuclease/phosphatase"/>
    <property type="match status" value="1"/>
</dbReference>
<reference evidence="1 2" key="1">
    <citation type="submission" date="2015-09" db="EMBL/GenBank/DDBJ databases">
        <title>Draft genome of the parasitic nematode Teladorsagia circumcincta isolate WARC Sus (inbred).</title>
        <authorList>
            <person name="Mitreva M."/>
        </authorList>
    </citation>
    <scope>NUCLEOTIDE SEQUENCE [LARGE SCALE GENOMIC DNA]</scope>
    <source>
        <strain evidence="1 2">S</strain>
    </source>
</reference>
<dbReference type="GO" id="GO:0016791">
    <property type="term" value="F:phosphatase activity"/>
    <property type="evidence" value="ECO:0007669"/>
    <property type="project" value="InterPro"/>
</dbReference>
<dbReference type="AlphaFoldDB" id="A0A2G9TDX4"/>
<name>A0A2G9TDX4_TELCI</name>
<proteinExistence type="predicted"/>
<dbReference type="EMBL" id="KZ381821">
    <property type="protein sequence ID" value="PIO56164.1"/>
    <property type="molecule type" value="Genomic_DNA"/>
</dbReference>
<evidence type="ECO:0000313" key="1">
    <source>
        <dbReference type="EMBL" id="PIO56164.1"/>
    </source>
</evidence>
<sequence>LQEMDLSVGTYIIDNPKKMEEWLECIRASLPGGGKNFRVVTSMRLIGIFMVLFQSKASVVKVSKINSAYIATGISMFINKLGNK</sequence>
<protein>
    <submittedName>
        <fullName evidence="1">Uncharacterized protein</fullName>
    </submittedName>
</protein>
<dbReference type="Proteomes" id="UP000230423">
    <property type="component" value="Unassembled WGS sequence"/>
</dbReference>
<keyword evidence="2" id="KW-1185">Reference proteome</keyword>
<accession>A0A2G9TDX4</accession>
<gene>
    <name evidence="1" type="ORF">TELCIR_22441</name>
</gene>
<organism evidence="1 2">
    <name type="scientific">Teladorsagia circumcincta</name>
    <name type="common">Brown stomach worm</name>
    <name type="synonym">Ostertagia circumcincta</name>
    <dbReference type="NCBI Taxonomy" id="45464"/>
    <lineage>
        <taxon>Eukaryota</taxon>
        <taxon>Metazoa</taxon>
        <taxon>Ecdysozoa</taxon>
        <taxon>Nematoda</taxon>
        <taxon>Chromadorea</taxon>
        <taxon>Rhabditida</taxon>
        <taxon>Rhabditina</taxon>
        <taxon>Rhabditomorpha</taxon>
        <taxon>Strongyloidea</taxon>
        <taxon>Trichostrongylidae</taxon>
        <taxon>Teladorsagia</taxon>
    </lineage>
</organism>
<feature type="non-terminal residue" evidence="1">
    <location>
        <position position="84"/>
    </location>
</feature>
<dbReference type="GO" id="GO:0046856">
    <property type="term" value="P:phosphatidylinositol dephosphorylation"/>
    <property type="evidence" value="ECO:0007669"/>
    <property type="project" value="InterPro"/>
</dbReference>
<dbReference type="InterPro" id="IPR036691">
    <property type="entry name" value="Endo/exonu/phosph_ase_sf"/>
</dbReference>
<evidence type="ECO:0000313" key="2">
    <source>
        <dbReference type="Proteomes" id="UP000230423"/>
    </source>
</evidence>
<feature type="non-terminal residue" evidence="1">
    <location>
        <position position="1"/>
    </location>
</feature>